<protein>
    <submittedName>
        <fullName evidence="2">Uncharacterized protein</fullName>
    </submittedName>
</protein>
<proteinExistence type="predicted"/>
<sequence length="193" mass="21712">MGKLTYVVIIISVIVIVSLFWINFPSIFPPSIKEMRNTFTASVTTPKVNVNGINSTTFSLSFSIKVSIPDYSGRVFLASGVIPLGANPCSYLPQSFLPNITPPVIYSSFSAKTFWVMLLNSTIYTENKTFRVSLDAISTPNNNWVFLSQGFNLNETPVVWIMVFENHHVYRIGVIEFERIGEGLLYIPKIERC</sequence>
<keyword evidence="1" id="KW-0472">Membrane</keyword>
<dbReference type="Proteomes" id="UP000001015">
    <property type="component" value="Chromosome"/>
</dbReference>
<evidence type="ECO:0000313" key="2">
    <source>
        <dbReference type="EMBL" id="BAK54363.1"/>
    </source>
</evidence>
<keyword evidence="3" id="KW-1185">Reference proteome</keyword>
<evidence type="ECO:0000313" key="3">
    <source>
        <dbReference type="Proteomes" id="UP000001015"/>
    </source>
</evidence>
<reference evidence="3" key="1">
    <citation type="journal article" date="2001" name="DNA Res.">
        <title>Complete genome sequence of an aerobic thermoacidophilic Crenarchaeon, Sulfolobus tokodaii strain7.</title>
        <authorList>
            <person name="Kawarabayasi Y."/>
            <person name="Hino Y."/>
            <person name="Horikawa H."/>
            <person name="Jin-no K."/>
            <person name="Takahashi M."/>
            <person name="Sekine M."/>
            <person name="Baba S."/>
            <person name="Ankai A."/>
            <person name="Kosugi H."/>
            <person name="Hosoyama A."/>
            <person name="Fukui S."/>
            <person name="Nagai Y."/>
            <person name="Nishijima K."/>
            <person name="Otsuka R."/>
            <person name="Nakazawa H."/>
            <person name="Takamiya M."/>
            <person name="Kato Y."/>
            <person name="Yoshizawa T."/>
            <person name="Tanaka T."/>
            <person name="Kudoh Y."/>
            <person name="Yamazaki J."/>
            <person name="Kushida N."/>
            <person name="Oguchi A."/>
            <person name="Aoki K."/>
            <person name="Masuda S."/>
            <person name="Yanagii M."/>
            <person name="Nishimura M."/>
            <person name="Yamagishi A."/>
            <person name="Oshima T."/>
            <person name="Kikuchi H."/>
        </authorList>
    </citation>
    <scope>NUCLEOTIDE SEQUENCE [LARGE SCALE GENOMIC DNA]</scope>
    <source>
        <strain evidence="3">DSM 16993 / JCM 10545 / NBRC 100140 / 7</strain>
    </source>
</reference>
<gene>
    <name evidence="2" type="primary">ST0677</name>
    <name evidence="2" type="ordered locus">STK_06770</name>
</gene>
<name>F9VN66_SULTO</name>
<keyword evidence="1" id="KW-1133">Transmembrane helix</keyword>
<accession>F9VN66</accession>
<feature type="transmembrane region" description="Helical" evidence="1">
    <location>
        <begin position="6"/>
        <end position="28"/>
    </location>
</feature>
<dbReference type="PATRIC" id="fig|273063.9.peg.761"/>
<dbReference type="KEGG" id="sto:STK_06770"/>
<organism evidence="2 3">
    <name type="scientific">Sulfurisphaera tokodaii (strain DSM 16993 / JCM 10545 / NBRC 100140 / 7)</name>
    <name type="common">Sulfolobus tokodaii</name>
    <dbReference type="NCBI Taxonomy" id="273063"/>
    <lineage>
        <taxon>Archaea</taxon>
        <taxon>Thermoproteota</taxon>
        <taxon>Thermoprotei</taxon>
        <taxon>Sulfolobales</taxon>
        <taxon>Sulfolobaceae</taxon>
        <taxon>Sulfurisphaera</taxon>
    </lineage>
</organism>
<dbReference type="AlphaFoldDB" id="F9VN66"/>
<dbReference type="GeneID" id="1458627"/>
<evidence type="ECO:0000256" key="1">
    <source>
        <dbReference type="SAM" id="Phobius"/>
    </source>
</evidence>
<dbReference type="EMBL" id="BA000023">
    <property type="protein sequence ID" value="BAK54363.1"/>
    <property type="molecule type" value="Genomic_DNA"/>
</dbReference>
<dbReference type="RefSeq" id="WP_232616516.1">
    <property type="nucleotide sequence ID" value="NC_003106.2"/>
</dbReference>
<keyword evidence="1" id="KW-0812">Transmembrane</keyword>